<evidence type="ECO:0000256" key="6">
    <source>
        <dbReference type="ARBA" id="ARBA00063696"/>
    </source>
</evidence>
<keyword evidence="2 7" id="KW-0067">ATP-binding</keyword>
<dbReference type="InterPro" id="IPR014721">
    <property type="entry name" value="Ribsml_uS5_D2-typ_fold_subgr"/>
</dbReference>
<keyword evidence="3 7" id="KW-0799">Topoisomerase</keyword>
<dbReference type="InterPro" id="IPR020568">
    <property type="entry name" value="Ribosomal_Su5_D2-typ_SF"/>
</dbReference>
<organism evidence="9 10">
    <name type="scientific">Candidatus Argoarchaeum ethanivorans</name>
    <dbReference type="NCBI Taxonomy" id="2608793"/>
    <lineage>
        <taxon>Archaea</taxon>
        <taxon>Methanobacteriati</taxon>
        <taxon>Methanobacteriota</taxon>
        <taxon>Stenosarchaea group</taxon>
        <taxon>Methanomicrobia</taxon>
        <taxon>Methanosarcinales</taxon>
        <taxon>Methanosarcinales incertae sedis</taxon>
        <taxon>GOM Arc I cluster</taxon>
        <taxon>Candidatus Argoarchaeum</taxon>
    </lineage>
</organism>
<keyword evidence="5 7" id="KW-0413">Isomerase</keyword>
<dbReference type="InterPro" id="IPR005734">
    <property type="entry name" value="TopoVI_B"/>
</dbReference>
<dbReference type="InterPro" id="IPR015320">
    <property type="entry name" value="TopoVI_B_transducer"/>
</dbReference>
<dbReference type="InterPro" id="IPR036890">
    <property type="entry name" value="HATPase_C_sf"/>
</dbReference>
<evidence type="ECO:0000313" key="9">
    <source>
        <dbReference type="EMBL" id="CAD6491823.1"/>
    </source>
</evidence>
<keyword evidence="4 7" id="KW-0238">DNA-binding</keyword>
<dbReference type="Gene3D" id="3.30.230.10">
    <property type="match status" value="1"/>
</dbReference>
<comment type="subunit">
    <text evidence="6 7">Homodimer. Heterotetramer of two Top6A and two Top6B chains.</text>
</comment>
<dbReference type="NCBIfam" id="NF003218">
    <property type="entry name" value="PRK04184.1"/>
    <property type="match status" value="1"/>
</dbReference>
<dbReference type="AlphaFoldDB" id="A0A811T887"/>
<evidence type="ECO:0000256" key="2">
    <source>
        <dbReference type="ARBA" id="ARBA00022840"/>
    </source>
</evidence>
<dbReference type="InterPro" id="IPR003594">
    <property type="entry name" value="HATPase_dom"/>
</dbReference>
<dbReference type="GO" id="GO:0005524">
    <property type="term" value="F:ATP binding"/>
    <property type="evidence" value="ECO:0007669"/>
    <property type="project" value="UniProtKB-UniRule"/>
</dbReference>
<evidence type="ECO:0000256" key="5">
    <source>
        <dbReference type="ARBA" id="ARBA00023235"/>
    </source>
</evidence>
<comment type="catalytic activity">
    <reaction evidence="7">
        <text>ATP-dependent breakage, passage and rejoining of double-stranded DNA.</text>
        <dbReference type="EC" id="5.6.2.2"/>
    </reaction>
</comment>
<dbReference type="PANTHER" id="PTHR48444:SF1">
    <property type="entry name" value="DNA TOPOISOMERASE 6 SUBUNIT B"/>
    <property type="match status" value="1"/>
</dbReference>
<dbReference type="CDD" id="cd00823">
    <property type="entry name" value="TopoIIB_Trans"/>
    <property type="match status" value="1"/>
</dbReference>
<feature type="binding site" evidence="7">
    <location>
        <begin position="111"/>
        <end position="118"/>
    </location>
    <ligand>
        <name>ATP</name>
        <dbReference type="ChEBI" id="CHEBI:30616"/>
    </ligand>
</feature>
<feature type="binding site" evidence="7">
    <location>
        <begin position="101"/>
        <end position="102"/>
    </location>
    <ligand>
        <name>ATP</name>
        <dbReference type="ChEBI" id="CHEBI:30616"/>
    </ligand>
</feature>
<dbReference type="Pfam" id="PF02518">
    <property type="entry name" value="HATPase_c"/>
    <property type="match status" value="1"/>
</dbReference>
<sequence length="620" mass="69748">MKTPVAEQLAKKQQSISIAEFFEKNRQILGFDSAPRCLITTVKEAVDNALDACEEANILPDIIVFVENTTKETITTIVEDNGPGITREQIPNVFAKLLYGSRFYAIKQSRGQQGIGISAAVLYSQLTSGKPVRIISKIGKNYPAHYFELIINTKTNEPQILKDEEIEWDRLQGIRIELEMEASYVKGRRQSVYEYLKDTAIINPHARITFIEPDGNEIRFERATDRLPAPAKEVLPHPNGIELGTLLKMLRYTERKRLAAFLRHSLSKIGLYTAEEICSRAGLDPDTDPHLIDLNGAKKLINAFKNVKIMAPSTDCLSPIGEQLIYKGLEKEHTIDFIATTTRTASVHSGHPFVVEAGIAYGGSLRKDQRTNILRFANRVPLLYQQGACAITHAIENIKWRQYSIDQPGGSLPVGPIIILVHIASTHIPFTSESKEAIADVPEIISETELALKELARKLLAYLGKQKALSKRREKEVIIHKLLPRIAAKTSEILELPVPDITPVVAKIMGNVHIKRQVEQREKVQHVIIQIRNNTETKQKFMLYESLAYPIYNPSPQPEIITTGSEYNYRWEINLKPREGRAIFYDLTIPGEAIEKLPPVIIEGMDKELVTGTKVMVMAK</sequence>
<comment type="similarity">
    <text evidence="7">Belongs to the TOP6B family.</text>
</comment>
<dbReference type="Gene3D" id="1.10.8.50">
    <property type="match status" value="1"/>
</dbReference>
<dbReference type="HAMAP" id="MF_00322">
    <property type="entry name" value="Top6B"/>
    <property type="match status" value="1"/>
</dbReference>
<proteinExistence type="inferred from homology"/>
<dbReference type="Pfam" id="PF09239">
    <property type="entry name" value="Topo-VIb_trans"/>
    <property type="match status" value="1"/>
</dbReference>
<gene>
    <name evidence="7 9" type="primary">top6B</name>
    <name evidence="9" type="ORF">ANIMEMIM_00225</name>
</gene>
<keyword evidence="1 7" id="KW-0547">Nucleotide-binding</keyword>
<name>A0A811T887_9EURY</name>
<evidence type="ECO:0000256" key="3">
    <source>
        <dbReference type="ARBA" id="ARBA00023029"/>
    </source>
</evidence>
<dbReference type="EMBL" id="CAJHIM010000015">
    <property type="protein sequence ID" value="CAD6491823.1"/>
    <property type="molecule type" value="Genomic_DNA"/>
</dbReference>
<dbReference type="PANTHER" id="PTHR48444">
    <property type="entry name" value="DNA TOPOISOMERASE 6 SUBUNIT B"/>
    <property type="match status" value="1"/>
</dbReference>
<accession>A0A811T887</accession>
<reference evidence="9" key="1">
    <citation type="submission" date="2020-10" db="EMBL/GenBank/DDBJ databases">
        <authorList>
            <person name="Hahn C.J."/>
            <person name="Laso-Perez R."/>
            <person name="Vulcano F."/>
            <person name="Vaziourakis K.-M."/>
            <person name="Stokke R."/>
            <person name="Steen I.H."/>
            <person name="Teske A."/>
            <person name="Boetius A."/>
            <person name="Liebeke M."/>
            <person name="Amann R."/>
            <person name="Knittel K."/>
        </authorList>
    </citation>
    <scope>NUCLEOTIDE SEQUENCE</scope>
    <source>
        <strain evidence="9">Gfbio:e3339647-f889-4370-9287-4fb5cb688e4c:AG393N10_GoMArc1</strain>
    </source>
</reference>
<dbReference type="FunFam" id="3.30.565.10:FF:000062">
    <property type="entry name" value="Type 2 DNA topoisomerase 6 subunit B"/>
    <property type="match status" value="1"/>
</dbReference>
<dbReference type="SMART" id="SM00387">
    <property type="entry name" value="HATPase_c"/>
    <property type="match status" value="1"/>
</dbReference>
<evidence type="ECO:0000256" key="1">
    <source>
        <dbReference type="ARBA" id="ARBA00022741"/>
    </source>
</evidence>
<dbReference type="PIRSF" id="PIRSF006553">
    <property type="entry name" value="TopoVI_B"/>
    <property type="match status" value="1"/>
</dbReference>
<evidence type="ECO:0000313" key="10">
    <source>
        <dbReference type="Proteomes" id="UP000637195"/>
    </source>
</evidence>
<feature type="binding site" evidence="7">
    <location>
        <position position="80"/>
    </location>
    <ligand>
        <name>ATP</name>
        <dbReference type="ChEBI" id="CHEBI:30616"/>
    </ligand>
</feature>
<dbReference type="NCBIfam" id="TIGR01052">
    <property type="entry name" value="top6b"/>
    <property type="match status" value="1"/>
</dbReference>
<evidence type="ECO:0000256" key="7">
    <source>
        <dbReference type="HAMAP-Rule" id="MF_00322"/>
    </source>
</evidence>
<dbReference type="Proteomes" id="UP000637195">
    <property type="component" value="Unassembled WGS sequence"/>
</dbReference>
<dbReference type="EC" id="5.6.2.2" evidence="7"/>
<feature type="domain" description="Histidine kinase/HSP90-like ATPase" evidence="8">
    <location>
        <begin position="33"/>
        <end position="155"/>
    </location>
</feature>
<feature type="binding site" evidence="7">
    <location>
        <position position="48"/>
    </location>
    <ligand>
        <name>ATP</name>
        <dbReference type="ChEBI" id="CHEBI:30616"/>
    </ligand>
</feature>
<dbReference type="Gene3D" id="2.60.40.2960">
    <property type="match status" value="1"/>
</dbReference>
<evidence type="ECO:0000259" key="8">
    <source>
        <dbReference type="SMART" id="SM00387"/>
    </source>
</evidence>
<feature type="binding site" evidence="7">
    <location>
        <position position="435"/>
    </location>
    <ligand>
        <name>ATP</name>
        <dbReference type="ChEBI" id="CHEBI:30616"/>
    </ligand>
</feature>
<dbReference type="GO" id="GO:0003918">
    <property type="term" value="F:DNA topoisomerase type II (double strand cut, ATP-hydrolyzing) activity"/>
    <property type="evidence" value="ECO:0007669"/>
    <property type="project" value="UniProtKB-UniRule"/>
</dbReference>
<dbReference type="Gene3D" id="3.30.565.10">
    <property type="entry name" value="Histidine kinase-like ATPase, C-terminal domain"/>
    <property type="match status" value="1"/>
</dbReference>
<dbReference type="SUPFAM" id="SSF46946">
    <property type="entry name" value="S13-like H2TH domain"/>
    <property type="match status" value="1"/>
</dbReference>
<dbReference type="GO" id="GO:0003677">
    <property type="term" value="F:DNA binding"/>
    <property type="evidence" value="ECO:0007669"/>
    <property type="project" value="UniProtKB-UniRule"/>
</dbReference>
<protein>
    <recommendedName>
        <fullName evidence="7">Type 2 DNA topoisomerase 6 subunit B</fullName>
        <ecNumber evidence="7">5.6.2.2</ecNumber>
    </recommendedName>
    <alternativeName>
        <fullName evidence="7">Type II DNA topoisomerase VI subunit B</fullName>
        <shortName evidence="7">TopoVI-B</shortName>
    </alternativeName>
</protein>
<comment type="function">
    <text evidence="7">Relaxes both positive and negative superturns and exhibits a strong decatenase activity.</text>
</comment>
<dbReference type="InterPro" id="IPR040494">
    <property type="entry name" value="Top6b_C"/>
</dbReference>
<evidence type="ECO:0000256" key="4">
    <source>
        <dbReference type="ARBA" id="ARBA00023125"/>
    </source>
</evidence>
<dbReference type="GO" id="GO:0006265">
    <property type="term" value="P:DNA topological change"/>
    <property type="evidence" value="ECO:0007669"/>
    <property type="project" value="UniProtKB-UniRule"/>
</dbReference>
<dbReference type="Pfam" id="PF18000">
    <property type="entry name" value="Top6b_C"/>
    <property type="match status" value="1"/>
</dbReference>
<dbReference type="InterPro" id="IPR010979">
    <property type="entry name" value="Ribosomal_uS13-like_H2TH"/>
</dbReference>
<dbReference type="Gene3D" id="6.10.20.80">
    <property type="match status" value="1"/>
</dbReference>
<comment type="caution">
    <text evidence="9">The sequence shown here is derived from an EMBL/GenBank/DDBJ whole genome shotgun (WGS) entry which is preliminary data.</text>
</comment>
<dbReference type="SUPFAM" id="SSF55874">
    <property type="entry name" value="ATPase domain of HSP90 chaperone/DNA topoisomerase II/histidine kinase"/>
    <property type="match status" value="1"/>
</dbReference>
<dbReference type="SUPFAM" id="SSF54211">
    <property type="entry name" value="Ribosomal protein S5 domain 2-like"/>
    <property type="match status" value="1"/>
</dbReference>
<dbReference type="GO" id="GO:0006260">
    <property type="term" value="P:DNA replication"/>
    <property type="evidence" value="ECO:0007669"/>
    <property type="project" value="UniProtKB-UniRule"/>
</dbReference>